<dbReference type="InterPro" id="IPR011993">
    <property type="entry name" value="PH-like_dom_sf"/>
</dbReference>
<dbReference type="Gene3D" id="2.30.29.30">
    <property type="entry name" value="Pleckstrin-homology domain (PH domain)/Phosphotyrosine-binding domain (PTB)"/>
    <property type="match status" value="1"/>
</dbReference>
<proteinExistence type="predicted"/>
<dbReference type="OrthoDB" id="28413at2759"/>
<keyword evidence="3" id="KW-1185">Reference proteome</keyword>
<dbReference type="EMBL" id="BDGI01000073">
    <property type="protein sequence ID" value="GAV28613.1"/>
    <property type="molecule type" value="Genomic_DNA"/>
</dbReference>
<evidence type="ECO:0000313" key="3">
    <source>
        <dbReference type="Proteomes" id="UP000186136"/>
    </source>
</evidence>
<gene>
    <name evidence="2" type="ORF">PMKS-002086</name>
</gene>
<dbReference type="Pfam" id="PF16457">
    <property type="entry name" value="PH_12"/>
    <property type="match status" value="1"/>
</dbReference>
<evidence type="ECO:0000313" key="2">
    <source>
        <dbReference type="EMBL" id="GAV28613.1"/>
    </source>
</evidence>
<dbReference type="InterPro" id="IPR001849">
    <property type="entry name" value="PH_domain"/>
</dbReference>
<dbReference type="AlphaFoldDB" id="A0A1Q2YGV1"/>
<evidence type="ECO:0000259" key="1">
    <source>
        <dbReference type="Pfam" id="PF16457"/>
    </source>
</evidence>
<accession>A0A1Q2YGV1</accession>
<name>A0A1Q2YGV1_9ASCO</name>
<comment type="caution">
    <text evidence="2">The sequence shown here is derived from an EMBL/GenBank/DDBJ whole genome shotgun (WGS) entry which is preliminary data.</text>
</comment>
<organism evidence="2 3">
    <name type="scientific">Pichia membranifaciens</name>
    <dbReference type="NCBI Taxonomy" id="4926"/>
    <lineage>
        <taxon>Eukaryota</taxon>
        <taxon>Fungi</taxon>
        <taxon>Dikarya</taxon>
        <taxon>Ascomycota</taxon>
        <taxon>Saccharomycotina</taxon>
        <taxon>Pichiomycetes</taxon>
        <taxon>Pichiales</taxon>
        <taxon>Pichiaceae</taxon>
        <taxon>Pichia</taxon>
    </lineage>
</organism>
<reference evidence="2 3" key="1">
    <citation type="submission" date="2016-08" db="EMBL/GenBank/DDBJ databases">
        <title>Whole genome shotgun sequence of Pichia membranifaciens KS47-1.</title>
        <authorList>
            <person name="Konishi M."/>
            <person name="Ishida M."/>
            <person name="Arakawa T."/>
            <person name="Kato Y."/>
            <person name="Horiuchi J."/>
        </authorList>
    </citation>
    <scope>NUCLEOTIDE SEQUENCE [LARGE SCALE GENOMIC DNA]</scope>
    <source>
        <strain evidence="2 3">KS47-1</strain>
    </source>
</reference>
<dbReference type="Proteomes" id="UP000186136">
    <property type="component" value="Unassembled WGS sequence"/>
</dbReference>
<feature type="domain" description="PH" evidence="1">
    <location>
        <begin position="506"/>
        <end position="635"/>
    </location>
</feature>
<protein>
    <recommendedName>
        <fullName evidence="1">PH domain-containing protein</fullName>
    </recommendedName>
</protein>
<sequence length="720" mass="81198">MDMSQGVVDYNTIHKHLKQLKFAQTSASGSASQLDEQTAIKYVSTLRQELIALTSASNSPIQINSKTLNEILIFTKTLDYVPKSDKLFSLFDAQLFRSLFDLACLPEIPVEVLRGVLRICLTYLAGVLPKTRKQGMFRVLLGVLCERVEDPVKVKSTASGASSYSHVPLKCDILFANLTARITFADARMNLNIVDFVAKVFYRLMETISLLSNESSPLIVEEQWLFGVVRSLFVNNFFGVLSCIKGIGEIEGMTGLRGSMELTSKWLENKKLDSTNFIWQECCFLASEIGVVLGADDLAAINNASDTDKTDGNRVGILSILGLVGALEQPKRSLKKILVECNMTSTLPIIQFVSTIARTISKSKILDRIFGVWNTELWYSLLNVGTRCWLFSGARVEAGDIDKVVSLVEVVITWLSRKLESNADSRSQGNSNSENVTKIAKDDIEISDSSANDCDVVSLLEKVDSFDYNEIKLLQLENVRSKHFKKWANNMKPFENLVHRQVVALVRAQRFLQLSKGSWVYATNPLEAGEHHHLFLTLNSNSQSIVYKEFSKRPWRNSQAPNLDKDGIYIEFRDILAIESENLNPNISDTGLISIQSERMDVNRVEVITKTKIFQFYVDTKQLRDIWVDGLRILVTDSRSDTKAKDHGKESDSSPMKLSISEEFFLGSGVSEEVKKQVRTLEEIRVRTQMLDLDDNAKPLTKRQPEFVEWNTISTNFHYE</sequence>